<dbReference type="SMART" id="SM00248">
    <property type="entry name" value="ANK"/>
    <property type="match status" value="5"/>
</dbReference>
<dbReference type="PROSITE" id="PS50297">
    <property type="entry name" value="ANK_REP_REGION"/>
    <property type="match status" value="1"/>
</dbReference>
<feature type="repeat" description="ANK" evidence="1">
    <location>
        <begin position="73"/>
        <end position="100"/>
    </location>
</feature>
<gene>
    <name evidence="4" type="ORF">SO802_019387</name>
</gene>
<keyword evidence="2" id="KW-0812">Transmembrane</keyword>
<feature type="transmembrane region" description="Helical" evidence="2">
    <location>
        <begin position="370"/>
        <end position="392"/>
    </location>
</feature>
<dbReference type="PROSITE" id="PS50088">
    <property type="entry name" value="ANK_REPEAT"/>
    <property type="match status" value="2"/>
</dbReference>
<dbReference type="PANTHER" id="PTHR24128:SF24">
    <property type="entry name" value="ANKYRIN REPEAT PROTEIN"/>
    <property type="match status" value="1"/>
</dbReference>
<feature type="transmembrane region" description="Helical" evidence="2">
    <location>
        <begin position="430"/>
        <end position="457"/>
    </location>
</feature>
<name>A0AAW2CSQ7_9ROSI</name>
<feature type="transmembrane region" description="Helical" evidence="2">
    <location>
        <begin position="404"/>
        <end position="424"/>
    </location>
</feature>
<evidence type="ECO:0000259" key="3">
    <source>
        <dbReference type="Pfam" id="PF13962"/>
    </source>
</evidence>
<dbReference type="Gene3D" id="1.25.40.20">
    <property type="entry name" value="Ankyrin repeat-containing domain"/>
    <property type="match status" value="1"/>
</dbReference>
<sequence length="473" mass="52833">MGDRIQRLKVSAELGNIDEFYAIIGEEETILEHFDVSSFVETPLHTSASAGQFPFSYEMMILKPSFVSKRNPAGHTPIYLALHNGHTETVRQLLQHNADLVRVKGKKCMTPLHYTVERGSQIPDEAIPDEAKKEDYLALLEKFLSVCPDSIEDVTTQNETALHIALKSNNLEAFKLLVGWLLRKWPHWREILELKDVEGNTVLHVAVSKNQTQAVSHLLACGERFAYLNEKNLEGKTALDILLEQPHNSEMRAILDSAGALTASSLPTVTSSYAHYLMLPKNYERVKILIERQLEEMTDDRRSALLVVAALLVTVTYQAVITPPGGLWQDDHFKYNTTDALRGSSDDLFKLNITAPHRAGSATARRTNAFAIFLTFNSFIFLTSIASMVILVPPDGLVGANLTVYSAYLCFGYFSSLMIITQASERFARIIIYFSPLYGLIVGVALIIAPIGLGYLLKLHGLGYWLKLHGRNK</sequence>
<proteinExistence type="predicted"/>
<feature type="domain" description="PGG" evidence="3">
    <location>
        <begin position="297"/>
        <end position="392"/>
    </location>
</feature>
<organism evidence="4 5">
    <name type="scientific">Lithocarpus litseifolius</name>
    <dbReference type="NCBI Taxonomy" id="425828"/>
    <lineage>
        <taxon>Eukaryota</taxon>
        <taxon>Viridiplantae</taxon>
        <taxon>Streptophyta</taxon>
        <taxon>Embryophyta</taxon>
        <taxon>Tracheophyta</taxon>
        <taxon>Spermatophyta</taxon>
        <taxon>Magnoliopsida</taxon>
        <taxon>eudicotyledons</taxon>
        <taxon>Gunneridae</taxon>
        <taxon>Pentapetalae</taxon>
        <taxon>rosids</taxon>
        <taxon>fabids</taxon>
        <taxon>Fagales</taxon>
        <taxon>Fagaceae</taxon>
        <taxon>Lithocarpus</taxon>
    </lineage>
</organism>
<keyword evidence="1" id="KW-0040">ANK repeat</keyword>
<dbReference type="Pfam" id="PF12796">
    <property type="entry name" value="Ank_2"/>
    <property type="match status" value="2"/>
</dbReference>
<dbReference type="Proteomes" id="UP001459277">
    <property type="component" value="Unassembled WGS sequence"/>
</dbReference>
<evidence type="ECO:0000313" key="4">
    <source>
        <dbReference type="EMBL" id="KAK9999784.1"/>
    </source>
</evidence>
<keyword evidence="2" id="KW-0472">Membrane</keyword>
<dbReference type="InterPro" id="IPR026961">
    <property type="entry name" value="PGG_dom"/>
</dbReference>
<evidence type="ECO:0000313" key="5">
    <source>
        <dbReference type="Proteomes" id="UP001459277"/>
    </source>
</evidence>
<comment type="caution">
    <text evidence="4">The sequence shown here is derived from an EMBL/GenBank/DDBJ whole genome shotgun (WGS) entry which is preliminary data.</text>
</comment>
<evidence type="ECO:0000256" key="1">
    <source>
        <dbReference type="PROSITE-ProRule" id="PRU00023"/>
    </source>
</evidence>
<dbReference type="EMBL" id="JAZDWU010000006">
    <property type="protein sequence ID" value="KAK9999784.1"/>
    <property type="molecule type" value="Genomic_DNA"/>
</dbReference>
<dbReference type="InterPro" id="IPR002110">
    <property type="entry name" value="Ankyrin_rpt"/>
</dbReference>
<feature type="repeat" description="ANK" evidence="1">
    <location>
        <begin position="198"/>
        <end position="230"/>
    </location>
</feature>
<dbReference type="AlphaFoldDB" id="A0AAW2CSQ7"/>
<protein>
    <recommendedName>
        <fullName evidence="3">PGG domain-containing protein</fullName>
    </recommendedName>
</protein>
<reference evidence="4 5" key="1">
    <citation type="submission" date="2024-01" db="EMBL/GenBank/DDBJ databases">
        <title>A telomere-to-telomere, gap-free genome of sweet tea (Lithocarpus litseifolius).</title>
        <authorList>
            <person name="Zhou J."/>
        </authorList>
    </citation>
    <scope>NUCLEOTIDE SEQUENCE [LARGE SCALE GENOMIC DNA]</scope>
    <source>
        <strain evidence="4">Zhou-2022a</strain>
        <tissue evidence="4">Leaf</tissue>
    </source>
</reference>
<dbReference type="PANTHER" id="PTHR24128">
    <property type="entry name" value="HOMEOBOX PROTEIN WARIAI"/>
    <property type="match status" value="1"/>
</dbReference>
<keyword evidence="2" id="KW-1133">Transmembrane helix</keyword>
<dbReference type="Pfam" id="PF13962">
    <property type="entry name" value="PGG"/>
    <property type="match status" value="1"/>
</dbReference>
<feature type="transmembrane region" description="Helical" evidence="2">
    <location>
        <begin position="303"/>
        <end position="321"/>
    </location>
</feature>
<dbReference type="InterPro" id="IPR036770">
    <property type="entry name" value="Ankyrin_rpt-contain_sf"/>
</dbReference>
<keyword evidence="5" id="KW-1185">Reference proteome</keyword>
<dbReference type="SUPFAM" id="SSF48403">
    <property type="entry name" value="Ankyrin repeat"/>
    <property type="match status" value="1"/>
</dbReference>
<evidence type="ECO:0000256" key="2">
    <source>
        <dbReference type="SAM" id="Phobius"/>
    </source>
</evidence>
<accession>A0AAW2CSQ7</accession>